<comment type="caution">
    <text evidence="1">The sequence shown here is derived from an EMBL/GenBank/DDBJ whole genome shotgun (WGS) entry which is preliminary data.</text>
</comment>
<protein>
    <recommendedName>
        <fullName evidence="2">WbqC-like protein family protein</fullName>
    </recommendedName>
</protein>
<evidence type="ECO:0008006" key="2">
    <source>
        <dbReference type="Google" id="ProtNLM"/>
    </source>
</evidence>
<evidence type="ECO:0000313" key="1">
    <source>
        <dbReference type="EMBL" id="KAA6325310.1"/>
    </source>
</evidence>
<proteinExistence type="predicted"/>
<dbReference type="Pfam" id="PF08889">
    <property type="entry name" value="WbqC"/>
    <property type="match status" value="2"/>
</dbReference>
<dbReference type="EMBL" id="SNRY01002389">
    <property type="protein sequence ID" value="KAA6325310.1"/>
    <property type="molecule type" value="Genomic_DNA"/>
</dbReference>
<organism evidence="1">
    <name type="scientific">termite gut metagenome</name>
    <dbReference type="NCBI Taxonomy" id="433724"/>
    <lineage>
        <taxon>unclassified sequences</taxon>
        <taxon>metagenomes</taxon>
        <taxon>organismal metagenomes</taxon>
    </lineage>
</organism>
<reference evidence="1" key="1">
    <citation type="submission" date="2019-03" db="EMBL/GenBank/DDBJ databases">
        <title>Single cell metagenomics reveals metabolic interactions within the superorganism composed of flagellate Streblomastix strix and complex community of Bacteroidetes bacteria on its surface.</title>
        <authorList>
            <person name="Treitli S.C."/>
            <person name="Kolisko M."/>
            <person name="Husnik F."/>
            <person name="Keeling P."/>
            <person name="Hampl V."/>
        </authorList>
    </citation>
    <scope>NUCLEOTIDE SEQUENCE</scope>
    <source>
        <strain evidence="1">STM</strain>
    </source>
</reference>
<gene>
    <name evidence="1" type="ORF">EZS27_025459</name>
</gene>
<sequence length="216" mass="25672">MDIQTHELKTVYLTSAYLAPIEYYSKLMSYDKVYIEQYDHYTKQTYRNRCLIAAPDGTASVLTIPVARSDSLKCSMRDIRISDHGNWRHVHWNAIESAYGNTPFFEYYKDDFYSFYNNKYTFLIDFNEELGKLVCELINIAPVIERTTEYKTDFSPNEYDFREVLHPKKNFRVEDPEFVPHPYYQVFKTHHEFIPNLSIIDLLFNMGPESLLTFVT</sequence>
<name>A0A5J4QWR8_9ZZZZ</name>
<dbReference type="InterPro" id="IPR014985">
    <property type="entry name" value="WbqC"/>
</dbReference>
<accession>A0A5J4QWR8</accession>
<dbReference type="AlphaFoldDB" id="A0A5J4QWR8"/>